<sequence>MQITAETFWLPKQGYALSDYEDAYYPNSFIKQQLSIFRCAVADGATESSFAGQWARLLVKAYCEDKLKGDDFNYHLPKLQQQWLSQVTAQPLPWYAEEKLQQGAFSALVGLTLYQQPPIGKVLAIGDSCLFQVRQENLIHCFPLIHSQQFNNNPSLLSSNVLYNKHLADHIYQINIKWQRGDEFYLMTDALAYWFLHNYEQHSQPWQTLRHLIQSNFKDWIIKLIAAQHLSNDDVTLMRILLK</sequence>
<accession>A0A090AK41</accession>
<dbReference type="HOGENOM" id="CLU_076319_0_0_6"/>
<dbReference type="OrthoDB" id="5380902at2"/>
<keyword evidence="3" id="KW-1185">Reference proteome</keyword>
<evidence type="ECO:0000313" key="2">
    <source>
        <dbReference type="EMBL" id="BAP55350.1"/>
    </source>
</evidence>
<dbReference type="InterPro" id="IPR036457">
    <property type="entry name" value="PPM-type-like_dom_sf"/>
</dbReference>
<dbReference type="SUPFAM" id="SSF81606">
    <property type="entry name" value="PP2C-like"/>
    <property type="match status" value="1"/>
</dbReference>
<reference evidence="2 3" key="1">
    <citation type="journal article" date="2014" name="ISME J.">
        <title>Ecophysiology of Thioploca ingrica as revealed by the complete genome sequence supplemented with proteomic evidence.</title>
        <authorList>
            <person name="Kojima H."/>
            <person name="Ogura Y."/>
            <person name="Yamamoto N."/>
            <person name="Togashi T."/>
            <person name="Mori H."/>
            <person name="Watanabe T."/>
            <person name="Nemoto F."/>
            <person name="Kurokawa K."/>
            <person name="Hayashi T."/>
            <person name="Fukui M."/>
        </authorList>
    </citation>
    <scope>NUCLEOTIDE SEQUENCE [LARGE SCALE GENOMIC DNA]</scope>
</reference>
<dbReference type="AlphaFoldDB" id="A0A090AK41"/>
<dbReference type="Proteomes" id="UP000031623">
    <property type="component" value="Chromosome"/>
</dbReference>
<proteinExistence type="predicted"/>
<feature type="domain" description="PPM-type phosphatase" evidence="1">
    <location>
        <begin position="22"/>
        <end position="209"/>
    </location>
</feature>
<protein>
    <recommendedName>
        <fullName evidence="1">PPM-type phosphatase domain-containing protein</fullName>
    </recommendedName>
</protein>
<dbReference type="EMBL" id="AP014633">
    <property type="protein sequence ID" value="BAP55350.1"/>
    <property type="molecule type" value="Genomic_DNA"/>
</dbReference>
<evidence type="ECO:0000259" key="1">
    <source>
        <dbReference type="Pfam" id="PF13672"/>
    </source>
</evidence>
<evidence type="ECO:0000313" key="3">
    <source>
        <dbReference type="Proteomes" id="UP000031623"/>
    </source>
</evidence>
<dbReference type="InterPro" id="IPR001932">
    <property type="entry name" value="PPM-type_phosphatase-like_dom"/>
</dbReference>
<name>A0A090AK41_9GAMM</name>
<dbReference type="STRING" id="40754.THII_1053"/>
<dbReference type="KEGG" id="tig:THII_1053"/>
<organism evidence="2 3">
    <name type="scientific">Thioploca ingrica</name>
    <dbReference type="NCBI Taxonomy" id="40754"/>
    <lineage>
        <taxon>Bacteria</taxon>
        <taxon>Pseudomonadati</taxon>
        <taxon>Pseudomonadota</taxon>
        <taxon>Gammaproteobacteria</taxon>
        <taxon>Thiotrichales</taxon>
        <taxon>Thiotrichaceae</taxon>
        <taxon>Thioploca</taxon>
    </lineage>
</organism>
<gene>
    <name evidence="2" type="ORF">THII_1053</name>
</gene>
<dbReference type="Pfam" id="PF13672">
    <property type="entry name" value="PP2C_2"/>
    <property type="match status" value="1"/>
</dbReference>